<accession>A0ABX9NWZ0</accession>
<dbReference type="RefSeq" id="WP_112168429.1">
    <property type="nucleotide sequence ID" value="NZ_CBCPIW010000026.1"/>
</dbReference>
<evidence type="ECO:0000313" key="2">
    <source>
        <dbReference type="Proteomes" id="UP000284119"/>
    </source>
</evidence>
<evidence type="ECO:0000313" key="1">
    <source>
        <dbReference type="EMBL" id="RJT11394.1"/>
    </source>
</evidence>
<gene>
    <name evidence="1" type="ORF">D5396_16365</name>
</gene>
<sequence>MTTPAVLLHIGSEETLITVRNTDGEDKTLPLTLGSQLTSVGYFRHSPPTPDEMETAIMVVEDEISRIRHDIPQGAHLFSSDNDIRALARIAGVAENEVMTLSVEAVERTFDRLALVINGRPAHFEGLPDGNDFAATLLILREFMHHLQFADIVLKGAKFEMV</sequence>
<comment type="caution">
    <text evidence="1">The sequence shown here is derived from an EMBL/GenBank/DDBJ whole genome shotgun (WGS) entry which is preliminary data.</text>
</comment>
<keyword evidence="2" id="KW-1185">Reference proteome</keyword>
<reference evidence="1 2" key="1">
    <citation type="submission" date="2018-09" db="EMBL/GenBank/DDBJ databases">
        <authorList>
            <person name="Le Fleche-Mateos A."/>
        </authorList>
    </citation>
    <scope>NUCLEOTIDE SEQUENCE [LARGE SCALE GENOMIC DNA]</scope>
    <source>
        <strain evidence="1 2">DSM 30078</strain>
    </source>
</reference>
<organism evidence="1 2">
    <name type="scientific">Rahnella inusitata</name>
    <dbReference type="NCBI Taxonomy" id="58169"/>
    <lineage>
        <taxon>Bacteria</taxon>
        <taxon>Pseudomonadati</taxon>
        <taxon>Pseudomonadota</taxon>
        <taxon>Gammaproteobacteria</taxon>
        <taxon>Enterobacterales</taxon>
        <taxon>Yersiniaceae</taxon>
        <taxon>Rahnella</taxon>
    </lineage>
</organism>
<proteinExistence type="predicted"/>
<dbReference type="Proteomes" id="UP000284119">
    <property type="component" value="Unassembled WGS sequence"/>
</dbReference>
<evidence type="ECO:0008006" key="3">
    <source>
        <dbReference type="Google" id="ProtNLM"/>
    </source>
</evidence>
<name>A0ABX9NWZ0_9GAMM</name>
<dbReference type="Gene3D" id="3.30.420.150">
    <property type="entry name" value="Exopolyphosphatase. Domain 2"/>
    <property type="match status" value="1"/>
</dbReference>
<dbReference type="EMBL" id="RAHG01000008">
    <property type="protein sequence ID" value="RJT11394.1"/>
    <property type="molecule type" value="Genomic_DNA"/>
</dbReference>
<protein>
    <recommendedName>
        <fullName evidence="3">Ppx/GppA phosphatase domain-containing protein</fullName>
    </recommendedName>
</protein>